<gene>
    <name evidence="1" type="ORF">M5I08_14690</name>
</gene>
<dbReference type="Proteomes" id="UP001056610">
    <property type="component" value="Chromosome"/>
</dbReference>
<keyword evidence="2" id="KW-1185">Reference proteome</keyword>
<name>A0ABY4QF49_9MYCO</name>
<accession>A0ABY4QF49</accession>
<proteinExistence type="predicted"/>
<reference evidence="1" key="1">
    <citation type="submission" date="2022-05" db="EMBL/GenBank/DDBJ databases">
        <title>A methanotrophic Mycobacterium dominates a cave microbial ecosystem.</title>
        <authorList>
            <person name="Van Spanning R.J.M."/>
            <person name="Guan Q."/>
            <person name="Melkonian C."/>
            <person name="Gallant J."/>
            <person name="Polerecky L."/>
            <person name="Flot J.-F."/>
            <person name="Brandt B.W."/>
            <person name="Braster M."/>
            <person name="Iturbe Espinoza P."/>
            <person name="Aerts J."/>
            <person name="Meima-Franke M."/>
            <person name="Piersma S.R."/>
            <person name="Bunduc C."/>
            <person name="Ummels R."/>
            <person name="Pain A."/>
            <person name="Fleming E.J."/>
            <person name="van der Wel N."/>
            <person name="Gherman V.D."/>
            <person name="Sarbu S.M."/>
            <person name="Bodelier P.L.E."/>
            <person name="Bitter W."/>
        </authorList>
    </citation>
    <scope>NUCLEOTIDE SEQUENCE</scope>
    <source>
        <strain evidence="1">Sulfur Cave</strain>
    </source>
</reference>
<protein>
    <submittedName>
        <fullName evidence="1">Uncharacterized protein</fullName>
    </submittedName>
</protein>
<sequence>MSVSYQSELKGTVRQSFSNPYDAMADLIGTEGEADVYVIVGGSRERLLHRDAEGIIR</sequence>
<evidence type="ECO:0000313" key="2">
    <source>
        <dbReference type="Proteomes" id="UP001056610"/>
    </source>
</evidence>
<evidence type="ECO:0000313" key="1">
    <source>
        <dbReference type="EMBL" id="UQX09605.1"/>
    </source>
</evidence>
<dbReference type="RefSeq" id="WP_219067110.1">
    <property type="nucleotide sequence ID" value="NZ_CAJUXY010000015.1"/>
</dbReference>
<dbReference type="EMBL" id="CP097320">
    <property type="protein sequence ID" value="UQX09605.1"/>
    <property type="molecule type" value="Genomic_DNA"/>
</dbReference>
<organism evidence="1 2">
    <name type="scientific">Candidatus Mycobacterium methanotrophicum</name>
    <dbReference type="NCBI Taxonomy" id="2943498"/>
    <lineage>
        <taxon>Bacteria</taxon>
        <taxon>Bacillati</taxon>
        <taxon>Actinomycetota</taxon>
        <taxon>Actinomycetes</taxon>
        <taxon>Mycobacteriales</taxon>
        <taxon>Mycobacteriaceae</taxon>
        <taxon>Mycobacterium</taxon>
    </lineage>
</organism>